<accession>A0ABQ9HMP4</accession>
<reference evidence="2 3" key="1">
    <citation type="submission" date="2023-02" db="EMBL/GenBank/DDBJ databases">
        <title>LHISI_Scaffold_Assembly.</title>
        <authorList>
            <person name="Stuart O.P."/>
            <person name="Cleave R."/>
            <person name="Magrath M.J.L."/>
            <person name="Mikheyev A.S."/>
        </authorList>
    </citation>
    <scope>NUCLEOTIDE SEQUENCE [LARGE SCALE GENOMIC DNA]</scope>
    <source>
        <strain evidence="2">Daus_M_001</strain>
        <tissue evidence="2">Leg muscle</tissue>
    </source>
</reference>
<comment type="caution">
    <text evidence="2">The sequence shown here is derived from an EMBL/GenBank/DDBJ whole genome shotgun (WGS) entry which is preliminary data.</text>
</comment>
<organism evidence="2 3">
    <name type="scientific">Dryococelus australis</name>
    <dbReference type="NCBI Taxonomy" id="614101"/>
    <lineage>
        <taxon>Eukaryota</taxon>
        <taxon>Metazoa</taxon>
        <taxon>Ecdysozoa</taxon>
        <taxon>Arthropoda</taxon>
        <taxon>Hexapoda</taxon>
        <taxon>Insecta</taxon>
        <taxon>Pterygota</taxon>
        <taxon>Neoptera</taxon>
        <taxon>Polyneoptera</taxon>
        <taxon>Phasmatodea</taxon>
        <taxon>Verophasmatodea</taxon>
        <taxon>Anareolatae</taxon>
        <taxon>Phasmatidae</taxon>
        <taxon>Eurycanthinae</taxon>
        <taxon>Dryococelus</taxon>
    </lineage>
</organism>
<feature type="compositionally biased region" description="Polar residues" evidence="1">
    <location>
        <begin position="79"/>
        <end position="98"/>
    </location>
</feature>
<dbReference type="EMBL" id="JARBHB010000004">
    <property type="protein sequence ID" value="KAJ8885611.1"/>
    <property type="molecule type" value="Genomic_DNA"/>
</dbReference>
<protein>
    <submittedName>
        <fullName evidence="2">Uncharacterized protein</fullName>
    </submittedName>
</protein>
<evidence type="ECO:0000313" key="3">
    <source>
        <dbReference type="Proteomes" id="UP001159363"/>
    </source>
</evidence>
<proteinExistence type="predicted"/>
<evidence type="ECO:0000313" key="2">
    <source>
        <dbReference type="EMBL" id="KAJ8885611.1"/>
    </source>
</evidence>
<feature type="region of interest" description="Disordered" evidence="1">
    <location>
        <begin position="65"/>
        <end position="112"/>
    </location>
</feature>
<gene>
    <name evidence="2" type="ORF">PR048_011809</name>
</gene>
<name>A0ABQ9HMP4_9NEOP</name>
<evidence type="ECO:0000256" key="1">
    <source>
        <dbReference type="SAM" id="MobiDB-lite"/>
    </source>
</evidence>
<keyword evidence="3" id="KW-1185">Reference proteome</keyword>
<sequence length="112" mass="12313">MRVKGRKPRLSLSFISCTQNYSNNCTSPLNVRWRASSAMLARWSVIWSTALDDVRCFGPRHHGWPRLASARGHPGSGDIQHTTNNPDFSSSHATSMPATTPVGLRASHGGRK</sequence>
<dbReference type="Proteomes" id="UP001159363">
    <property type="component" value="Chromosome X"/>
</dbReference>